<name>X1HC57_9ZZZZ</name>
<dbReference type="AlphaFoldDB" id="X1HC57"/>
<reference evidence="1" key="1">
    <citation type="journal article" date="2014" name="Front. Microbiol.">
        <title>High frequency of phylogenetically diverse reductive dehalogenase-homologous genes in deep subseafloor sedimentary metagenomes.</title>
        <authorList>
            <person name="Kawai M."/>
            <person name="Futagami T."/>
            <person name="Toyoda A."/>
            <person name="Takaki Y."/>
            <person name="Nishi S."/>
            <person name="Hori S."/>
            <person name="Arai W."/>
            <person name="Tsubouchi T."/>
            <person name="Morono Y."/>
            <person name="Uchiyama I."/>
            <person name="Ito T."/>
            <person name="Fujiyama A."/>
            <person name="Inagaki F."/>
            <person name="Takami H."/>
        </authorList>
    </citation>
    <scope>NUCLEOTIDE SEQUENCE</scope>
    <source>
        <strain evidence="1">Expedition CK06-06</strain>
    </source>
</reference>
<protein>
    <recommendedName>
        <fullName evidence="2">Glycosyl transferase family 1 domain-containing protein</fullName>
    </recommendedName>
</protein>
<gene>
    <name evidence="1" type="ORF">S03H2_45032</name>
</gene>
<evidence type="ECO:0008006" key="2">
    <source>
        <dbReference type="Google" id="ProtNLM"/>
    </source>
</evidence>
<dbReference type="EMBL" id="BARU01028191">
    <property type="protein sequence ID" value="GAH67781.1"/>
    <property type="molecule type" value="Genomic_DNA"/>
</dbReference>
<evidence type="ECO:0000313" key="1">
    <source>
        <dbReference type="EMBL" id="GAH67781.1"/>
    </source>
</evidence>
<accession>X1HC57</accession>
<comment type="caution">
    <text evidence="1">The sequence shown here is derived from an EMBL/GenBank/DDBJ whole genome shotgun (WGS) entry which is preliminary data.</text>
</comment>
<organism evidence="1">
    <name type="scientific">marine sediment metagenome</name>
    <dbReference type="NCBI Taxonomy" id="412755"/>
    <lineage>
        <taxon>unclassified sequences</taxon>
        <taxon>metagenomes</taxon>
        <taxon>ecological metagenomes</taxon>
    </lineage>
</organism>
<sequence length="250" mass="29084">MSQFFLNSILKYDVFHFYFGNTLLPRYYDLPILKGINKKMVMHYGGSDIRQKSIAERKNKYTKVKVKDEKGIRHRISTVAKYIRTVIVGDYELYEYIQGYFKNVVIIRQAINIQDYKLAIPSLHKKVPLIIHAPSDKKFKGTEYILKAICKLKKDYNFHFKLINGINHEDAKKIYEEADIIVDQLFTGAHGVFSVEAMAMGKPVICHIREDLKNKYPKELPIISANPDTIYSVLKVLIEDAKLRHEIGKK</sequence>
<proteinExistence type="predicted"/>
<feature type="non-terminal residue" evidence="1">
    <location>
        <position position="250"/>
    </location>
</feature>
<dbReference type="SUPFAM" id="SSF53756">
    <property type="entry name" value="UDP-Glycosyltransferase/glycogen phosphorylase"/>
    <property type="match status" value="1"/>
</dbReference>
<dbReference type="Gene3D" id="3.40.50.2000">
    <property type="entry name" value="Glycogen Phosphorylase B"/>
    <property type="match status" value="1"/>
</dbReference>